<reference evidence="1" key="1">
    <citation type="submission" date="2022-12" db="EMBL/GenBank/DDBJ databases">
        <authorList>
            <person name="Petersen C."/>
        </authorList>
    </citation>
    <scope>NUCLEOTIDE SEQUENCE</scope>
    <source>
        <strain evidence="1">IBT 15544</strain>
    </source>
</reference>
<proteinExistence type="predicted"/>
<dbReference type="GeneID" id="83184789"/>
<accession>A0A9W9J7Q2</accession>
<dbReference type="AlphaFoldDB" id="A0A9W9J7Q2"/>
<sequence length="62" mass="6986">MTPVYQNHDAEGQCWQLGAPDDGTAGWRLADVTAIPPSGIGWYRDIHRQMSPVERNREYASI</sequence>
<keyword evidence="2" id="KW-1185">Reference proteome</keyword>
<dbReference type="EMBL" id="JAPQKR010000016">
    <property type="protein sequence ID" value="KAJ5191447.1"/>
    <property type="molecule type" value="Genomic_DNA"/>
</dbReference>
<organism evidence="1 2">
    <name type="scientific">Penicillium cinerascens</name>
    <dbReference type="NCBI Taxonomy" id="70096"/>
    <lineage>
        <taxon>Eukaryota</taxon>
        <taxon>Fungi</taxon>
        <taxon>Dikarya</taxon>
        <taxon>Ascomycota</taxon>
        <taxon>Pezizomycotina</taxon>
        <taxon>Eurotiomycetes</taxon>
        <taxon>Eurotiomycetidae</taxon>
        <taxon>Eurotiales</taxon>
        <taxon>Aspergillaceae</taxon>
        <taxon>Penicillium</taxon>
    </lineage>
</organism>
<evidence type="ECO:0000313" key="2">
    <source>
        <dbReference type="Proteomes" id="UP001150904"/>
    </source>
</evidence>
<dbReference type="RefSeq" id="XP_058304387.1">
    <property type="nucleotide sequence ID" value="XM_058457488.1"/>
</dbReference>
<gene>
    <name evidence="1" type="ORF">N7498_010432</name>
</gene>
<reference evidence="1" key="2">
    <citation type="journal article" date="2023" name="IMA Fungus">
        <title>Comparative genomic study of the Penicillium genus elucidates a diverse pangenome and 15 lateral gene transfer events.</title>
        <authorList>
            <person name="Petersen C."/>
            <person name="Sorensen T."/>
            <person name="Nielsen M.R."/>
            <person name="Sondergaard T.E."/>
            <person name="Sorensen J.L."/>
            <person name="Fitzpatrick D.A."/>
            <person name="Frisvad J.C."/>
            <person name="Nielsen K.L."/>
        </authorList>
    </citation>
    <scope>NUCLEOTIDE SEQUENCE</scope>
    <source>
        <strain evidence="1">IBT 15544</strain>
    </source>
</reference>
<dbReference type="Proteomes" id="UP001150904">
    <property type="component" value="Unassembled WGS sequence"/>
</dbReference>
<protein>
    <submittedName>
        <fullName evidence="1">Uncharacterized protein</fullName>
    </submittedName>
</protein>
<evidence type="ECO:0000313" key="1">
    <source>
        <dbReference type="EMBL" id="KAJ5191447.1"/>
    </source>
</evidence>
<name>A0A9W9J7Q2_9EURO</name>
<comment type="caution">
    <text evidence="1">The sequence shown here is derived from an EMBL/GenBank/DDBJ whole genome shotgun (WGS) entry which is preliminary data.</text>
</comment>